<accession>A0A1Y1HR79</accession>
<proteinExistence type="predicted"/>
<feature type="compositionally biased region" description="Low complexity" evidence="2">
    <location>
        <begin position="1"/>
        <end position="10"/>
    </location>
</feature>
<feature type="region of interest" description="Disordered" evidence="2">
    <location>
        <begin position="1"/>
        <end position="62"/>
    </location>
</feature>
<protein>
    <submittedName>
        <fullName evidence="3">Uncharacterized protein</fullName>
    </submittedName>
</protein>
<keyword evidence="1" id="KW-0175">Coiled coil</keyword>
<evidence type="ECO:0000313" key="4">
    <source>
        <dbReference type="Proteomes" id="UP000054558"/>
    </source>
</evidence>
<sequence>MAVKKPSSSGKRGKKEQGKGLVHPTTENEDNKDNAPPRAPPTSQAEGDTPVTPASGGPAQEPIIDSASAKKIVAQTVSNVCGVFQRLDREHARKDWALAPALNQKIQAMNKEIEGLHRQILRLLKLWSAETARVKELEAKLRISDGMLERITVYWRDRSDSYHLTKRGCALADVDDADVIHEGTREDAGRAEKGACQHCLHV</sequence>
<dbReference type="Proteomes" id="UP000054558">
    <property type="component" value="Unassembled WGS sequence"/>
</dbReference>
<keyword evidence="4" id="KW-1185">Reference proteome</keyword>
<evidence type="ECO:0000313" key="3">
    <source>
        <dbReference type="EMBL" id="GAQ81130.1"/>
    </source>
</evidence>
<evidence type="ECO:0000256" key="2">
    <source>
        <dbReference type="SAM" id="MobiDB-lite"/>
    </source>
</evidence>
<gene>
    <name evidence="3" type="ORF">KFL_000710350</name>
</gene>
<name>A0A1Y1HR79_KLENI</name>
<evidence type="ECO:0000256" key="1">
    <source>
        <dbReference type="SAM" id="Coils"/>
    </source>
</evidence>
<organism evidence="3 4">
    <name type="scientific">Klebsormidium nitens</name>
    <name type="common">Green alga</name>
    <name type="synonym">Ulothrix nitens</name>
    <dbReference type="NCBI Taxonomy" id="105231"/>
    <lineage>
        <taxon>Eukaryota</taxon>
        <taxon>Viridiplantae</taxon>
        <taxon>Streptophyta</taxon>
        <taxon>Klebsormidiophyceae</taxon>
        <taxon>Klebsormidiales</taxon>
        <taxon>Klebsormidiaceae</taxon>
        <taxon>Klebsormidium</taxon>
    </lineage>
</organism>
<dbReference type="EMBL" id="DF237020">
    <property type="protein sequence ID" value="GAQ81130.1"/>
    <property type="molecule type" value="Genomic_DNA"/>
</dbReference>
<reference evidence="3 4" key="1">
    <citation type="journal article" date="2014" name="Nat. Commun.">
        <title>Klebsormidium flaccidum genome reveals primary factors for plant terrestrial adaptation.</title>
        <authorList>
            <person name="Hori K."/>
            <person name="Maruyama F."/>
            <person name="Fujisawa T."/>
            <person name="Togashi T."/>
            <person name="Yamamoto N."/>
            <person name="Seo M."/>
            <person name="Sato S."/>
            <person name="Yamada T."/>
            <person name="Mori H."/>
            <person name="Tajima N."/>
            <person name="Moriyama T."/>
            <person name="Ikeuchi M."/>
            <person name="Watanabe M."/>
            <person name="Wada H."/>
            <person name="Kobayashi K."/>
            <person name="Saito M."/>
            <person name="Masuda T."/>
            <person name="Sasaki-Sekimoto Y."/>
            <person name="Mashiguchi K."/>
            <person name="Awai K."/>
            <person name="Shimojima M."/>
            <person name="Masuda S."/>
            <person name="Iwai M."/>
            <person name="Nobusawa T."/>
            <person name="Narise T."/>
            <person name="Kondo S."/>
            <person name="Saito H."/>
            <person name="Sato R."/>
            <person name="Murakawa M."/>
            <person name="Ihara Y."/>
            <person name="Oshima-Yamada Y."/>
            <person name="Ohtaka K."/>
            <person name="Satoh M."/>
            <person name="Sonobe K."/>
            <person name="Ishii M."/>
            <person name="Ohtani R."/>
            <person name="Kanamori-Sato M."/>
            <person name="Honoki R."/>
            <person name="Miyazaki D."/>
            <person name="Mochizuki H."/>
            <person name="Umetsu J."/>
            <person name="Higashi K."/>
            <person name="Shibata D."/>
            <person name="Kamiya Y."/>
            <person name="Sato N."/>
            <person name="Nakamura Y."/>
            <person name="Tabata S."/>
            <person name="Ida S."/>
            <person name="Kurokawa K."/>
            <person name="Ohta H."/>
        </authorList>
    </citation>
    <scope>NUCLEOTIDE SEQUENCE [LARGE SCALE GENOMIC DNA]</scope>
    <source>
        <strain evidence="3 4">NIES-2285</strain>
    </source>
</reference>
<dbReference type="AlphaFoldDB" id="A0A1Y1HR79"/>
<feature type="coiled-coil region" evidence="1">
    <location>
        <begin position="99"/>
        <end position="126"/>
    </location>
</feature>